<evidence type="ECO:0000259" key="2">
    <source>
        <dbReference type="PROSITE" id="PS50914"/>
    </source>
</evidence>
<dbReference type="Proteomes" id="UP000676194">
    <property type="component" value="Chromosome"/>
</dbReference>
<dbReference type="PROSITE" id="PS50914">
    <property type="entry name" value="BON"/>
    <property type="match status" value="1"/>
</dbReference>
<dbReference type="EMBL" id="CP074694">
    <property type="protein sequence ID" value="QVL32405.1"/>
    <property type="molecule type" value="Genomic_DNA"/>
</dbReference>
<protein>
    <submittedName>
        <fullName evidence="3">BON domain-containing protein</fullName>
    </submittedName>
</protein>
<feature type="domain" description="BON" evidence="2">
    <location>
        <begin position="37"/>
        <end position="105"/>
    </location>
</feature>
<evidence type="ECO:0000313" key="3">
    <source>
        <dbReference type="EMBL" id="QVL32405.1"/>
    </source>
</evidence>
<gene>
    <name evidence="3" type="ORF">KIH39_00345</name>
</gene>
<organism evidence="3 4">
    <name type="scientific">Telmatocola sphagniphila</name>
    <dbReference type="NCBI Taxonomy" id="1123043"/>
    <lineage>
        <taxon>Bacteria</taxon>
        <taxon>Pseudomonadati</taxon>
        <taxon>Planctomycetota</taxon>
        <taxon>Planctomycetia</taxon>
        <taxon>Gemmatales</taxon>
        <taxon>Gemmataceae</taxon>
    </lineage>
</organism>
<keyword evidence="4" id="KW-1185">Reference proteome</keyword>
<dbReference type="RefSeq" id="WP_213497297.1">
    <property type="nucleotide sequence ID" value="NZ_CP074694.1"/>
</dbReference>
<name>A0A8E6B8L4_9BACT</name>
<feature type="region of interest" description="Disordered" evidence="1">
    <location>
        <begin position="125"/>
        <end position="184"/>
    </location>
</feature>
<reference evidence="3" key="1">
    <citation type="submission" date="2021-05" db="EMBL/GenBank/DDBJ databases">
        <title>Complete genome sequence of the cellulolytic planctomycete Telmatocola sphagniphila SP2T and characterization of the first cellulase from planctomycetes.</title>
        <authorList>
            <person name="Rakitin A.L."/>
            <person name="Beletsky A.V."/>
            <person name="Naumoff D.G."/>
            <person name="Kulichevskaya I.S."/>
            <person name="Mardanov A.V."/>
            <person name="Ravin N.V."/>
            <person name="Dedysh S.N."/>
        </authorList>
    </citation>
    <scope>NUCLEOTIDE SEQUENCE</scope>
    <source>
        <strain evidence="3">SP2T</strain>
    </source>
</reference>
<dbReference type="AlphaFoldDB" id="A0A8E6B8L4"/>
<evidence type="ECO:0000256" key="1">
    <source>
        <dbReference type="SAM" id="MobiDB-lite"/>
    </source>
</evidence>
<dbReference type="InterPro" id="IPR007055">
    <property type="entry name" value="BON_dom"/>
</dbReference>
<evidence type="ECO:0000313" key="4">
    <source>
        <dbReference type="Proteomes" id="UP000676194"/>
    </source>
</evidence>
<accession>A0A8E6B8L4</accession>
<dbReference type="Pfam" id="PF04972">
    <property type="entry name" value="BON"/>
    <property type="match status" value="1"/>
</dbReference>
<sequence>MSPIRILQGFCITILLLHAAPVSAWELPFRLTDFSVTDWRLSHQAKRVLQDKPELAKLNIGVSVKDRVATVWGVVPDQALLNLIDTTLKSVPNIASVINECTVQAPADTTPNEIAAEVRLRQKQKADAEASWGTPDPPKSISRPVSMQDSEDNRQAQKPSVTLGEPEIDQAESPAPIAPKNNSLETLRKEARALGLSIDFRRGEAVISGRVEKLSYAWDLAEKLAEIPEVERVVFGPIKKR</sequence>
<dbReference type="KEGG" id="tsph:KIH39_00345"/>
<proteinExistence type="predicted"/>